<evidence type="ECO:0000313" key="4">
    <source>
        <dbReference type="Proteomes" id="UP000194798"/>
    </source>
</evidence>
<dbReference type="InterPro" id="IPR002541">
    <property type="entry name" value="Cyt_c_assembly"/>
</dbReference>
<dbReference type="Pfam" id="PF01578">
    <property type="entry name" value="Cytochrom_C_asm"/>
    <property type="match status" value="1"/>
</dbReference>
<comment type="caution">
    <text evidence="3">The sequence shown here is derived from an EMBL/GenBank/DDBJ whole genome shotgun (WGS) entry which is preliminary data.</text>
</comment>
<dbReference type="OrthoDB" id="9780793at2"/>
<feature type="transmembrane region" description="Helical" evidence="1">
    <location>
        <begin position="61"/>
        <end position="82"/>
    </location>
</feature>
<keyword evidence="1" id="KW-0472">Membrane</keyword>
<evidence type="ECO:0000313" key="3">
    <source>
        <dbReference type="EMBL" id="OUD12386.1"/>
    </source>
</evidence>
<dbReference type="InterPro" id="IPR052372">
    <property type="entry name" value="YpjD/HemX"/>
</dbReference>
<keyword evidence="4" id="KW-1185">Reference proteome</keyword>
<protein>
    <submittedName>
        <fullName evidence="3">Phosphohydrolase</fullName>
    </submittedName>
</protein>
<keyword evidence="1" id="KW-1133">Transmembrane helix</keyword>
<name>A0A251X4R6_9GAMM</name>
<feature type="transmembrane region" description="Helical" evidence="1">
    <location>
        <begin position="119"/>
        <end position="147"/>
    </location>
</feature>
<proteinExistence type="predicted"/>
<feature type="transmembrane region" description="Helical" evidence="1">
    <location>
        <begin position="88"/>
        <end position="107"/>
    </location>
</feature>
<gene>
    <name evidence="3" type="ORF">TPSD3_14845</name>
</gene>
<feature type="domain" description="Cytochrome c assembly protein" evidence="2">
    <location>
        <begin position="35"/>
        <end position="260"/>
    </location>
</feature>
<feature type="transmembrane region" description="Helical" evidence="1">
    <location>
        <begin position="32"/>
        <end position="49"/>
    </location>
</feature>
<dbReference type="GO" id="GO:0005886">
    <property type="term" value="C:plasma membrane"/>
    <property type="evidence" value="ECO:0007669"/>
    <property type="project" value="TreeGrafter"/>
</dbReference>
<organism evidence="3 4">
    <name type="scientific">Thioflexithrix psekupsensis</name>
    <dbReference type="NCBI Taxonomy" id="1570016"/>
    <lineage>
        <taxon>Bacteria</taxon>
        <taxon>Pseudomonadati</taxon>
        <taxon>Pseudomonadota</taxon>
        <taxon>Gammaproteobacteria</taxon>
        <taxon>Thiotrichales</taxon>
        <taxon>Thioflexithrix</taxon>
    </lineage>
</organism>
<dbReference type="PANTHER" id="PTHR38034:SF1">
    <property type="entry name" value="INNER MEMBRANE PROTEIN YPJD"/>
    <property type="match status" value="1"/>
</dbReference>
<dbReference type="EMBL" id="MSLT01000023">
    <property type="protein sequence ID" value="OUD12386.1"/>
    <property type="molecule type" value="Genomic_DNA"/>
</dbReference>
<feature type="transmembrane region" description="Helical" evidence="1">
    <location>
        <begin position="208"/>
        <end position="226"/>
    </location>
</feature>
<dbReference type="AlphaFoldDB" id="A0A251X4R6"/>
<dbReference type="GO" id="GO:0017004">
    <property type="term" value="P:cytochrome complex assembly"/>
    <property type="evidence" value="ECO:0007669"/>
    <property type="project" value="InterPro"/>
</dbReference>
<evidence type="ECO:0000259" key="2">
    <source>
        <dbReference type="Pfam" id="PF01578"/>
    </source>
</evidence>
<sequence>MFGLLAIMFYLGAAGAQYYLPRTGLLKEKKSVFILGFVAILLHAVVLYFDIFAVDKEINLGIFNAASLVAGVIAFMLLLTLLHKPVESLILMAFPLAALTIALEFIFETHRVVKSDLGMGVTLHIFISILAYSFLTISAFQAIFLAYQERQLRHKRLGWILRQLPPLQVMENLLFQMVFLGFILLSLSLLTGFIFFNDLFGQHLVHKTFFSLIAWLVFALLLWGRWRYGWRGQTAIRWNLGGFFLLLLAYFGSKFVLEVILKR</sequence>
<dbReference type="Proteomes" id="UP000194798">
    <property type="component" value="Unassembled WGS sequence"/>
</dbReference>
<keyword evidence="3" id="KW-0378">Hydrolase</keyword>
<accession>A0A251X4R6</accession>
<keyword evidence="1" id="KW-0812">Transmembrane</keyword>
<dbReference type="GO" id="GO:0016787">
    <property type="term" value="F:hydrolase activity"/>
    <property type="evidence" value="ECO:0007669"/>
    <property type="project" value="UniProtKB-KW"/>
</dbReference>
<dbReference type="PANTHER" id="PTHR38034">
    <property type="entry name" value="INNER MEMBRANE PROTEIN YPJD"/>
    <property type="match status" value="1"/>
</dbReference>
<evidence type="ECO:0000256" key="1">
    <source>
        <dbReference type="SAM" id="Phobius"/>
    </source>
</evidence>
<feature type="transmembrane region" description="Helical" evidence="1">
    <location>
        <begin position="238"/>
        <end position="257"/>
    </location>
</feature>
<dbReference type="GO" id="GO:0020037">
    <property type="term" value="F:heme binding"/>
    <property type="evidence" value="ECO:0007669"/>
    <property type="project" value="InterPro"/>
</dbReference>
<reference evidence="3 4" key="1">
    <citation type="submission" date="2016-12" db="EMBL/GenBank/DDBJ databases">
        <title>Thioflexothrix psekupsii D3 genome sequencing and assembly.</title>
        <authorList>
            <person name="Fomenkov A."/>
            <person name="Vincze T."/>
            <person name="Grabovich M."/>
            <person name="Anton B.P."/>
            <person name="Dubinina G."/>
            <person name="Orlova M."/>
            <person name="Belousova E."/>
            <person name="Roberts R.J."/>
        </authorList>
    </citation>
    <scope>NUCLEOTIDE SEQUENCE [LARGE SCALE GENOMIC DNA]</scope>
    <source>
        <strain evidence="3">D3</strain>
    </source>
</reference>
<feature type="transmembrane region" description="Helical" evidence="1">
    <location>
        <begin position="173"/>
        <end position="196"/>
    </location>
</feature>